<reference evidence="3 4" key="1">
    <citation type="submission" date="2015-03" db="EMBL/GenBank/DDBJ databases">
        <authorList>
            <person name="Hassan Y."/>
            <person name="Lepp D."/>
            <person name="Li X.-Z."/>
            <person name="Zhou T."/>
        </authorList>
    </citation>
    <scope>NUCLEOTIDE SEQUENCE [LARGE SCALE GENOMIC DNA]</scope>
    <source>
        <strain evidence="3 4">IPL18</strain>
    </source>
</reference>
<dbReference type="EMBL" id="JZEY01000061">
    <property type="protein sequence ID" value="KKB08005.1"/>
    <property type="molecule type" value="Genomic_DNA"/>
</dbReference>
<keyword evidence="1" id="KW-0472">Membrane</keyword>
<dbReference type="InterPro" id="IPR007492">
    <property type="entry name" value="LytTR_DNA-bd_dom"/>
</dbReference>
<evidence type="ECO:0000313" key="3">
    <source>
        <dbReference type="EMBL" id="KKB08005.1"/>
    </source>
</evidence>
<protein>
    <recommendedName>
        <fullName evidence="2">HTH LytTR-type domain-containing protein</fullName>
    </recommendedName>
</protein>
<evidence type="ECO:0000256" key="1">
    <source>
        <dbReference type="SAM" id="Phobius"/>
    </source>
</evidence>
<dbReference type="Pfam" id="PF04397">
    <property type="entry name" value="LytTR"/>
    <property type="match status" value="1"/>
</dbReference>
<dbReference type="AlphaFoldDB" id="A0A0F5FHE3"/>
<feature type="transmembrane region" description="Helical" evidence="1">
    <location>
        <begin position="110"/>
        <end position="134"/>
    </location>
</feature>
<feature type="transmembrane region" description="Helical" evidence="1">
    <location>
        <begin position="46"/>
        <end position="66"/>
    </location>
</feature>
<dbReference type="Gene3D" id="2.40.50.1020">
    <property type="entry name" value="LytTr DNA-binding domain"/>
    <property type="match status" value="1"/>
</dbReference>
<gene>
    <name evidence="3" type="ORF">VE26_15570</name>
</gene>
<proteinExistence type="predicted"/>
<feature type="domain" description="HTH LytTR-type" evidence="2">
    <location>
        <begin position="165"/>
        <end position="249"/>
    </location>
</feature>
<sequence length="250" mass="27072">MHLALRELQDLARRPQAWIVLAATGLIMGMVGPFGTFDMPVVPRLAYWLTVVTGTTALCLLIERWVFHAIGGRLPDLVAVLVGGALAGLPIALCVWIFNRMVFGTGTEAMSLWALLAYTIPIAALVTSAVHVLVRSDDVEGLPDGAAPALLDRLPLPQRGRLLHIAVSDHYVDVTTDRGTTLVLMRLSDAIRETAPIRGLQVHRSHWVALDAVRRGRRIGGKPVLELETGVLVPVSRTFLPAVRDAGLLV</sequence>
<feature type="transmembrane region" description="Helical" evidence="1">
    <location>
        <begin position="78"/>
        <end position="98"/>
    </location>
</feature>
<organism evidence="3 4">
    <name type="scientific">Devosia chinhatensis</name>
    <dbReference type="NCBI Taxonomy" id="429727"/>
    <lineage>
        <taxon>Bacteria</taxon>
        <taxon>Pseudomonadati</taxon>
        <taxon>Pseudomonadota</taxon>
        <taxon>Alphaproteobacteria</taxon>
        <taxon>Hyphomicrobiales</taxon>
        <taxon>Devosiaceae</taxon>
        <taxon>Devosia</taxon>
    </lineage>
</organism>
<dbReference type="RefSeq" id="WP_046106034.1">
    <property type="nucleotide sequence ID" value="NZ_JZEY01000061.1"/>
</dbReference>
<dbReference type="Proteomes" id="UP000033649">
    <property type="component" value="Unassembled WGS sequence"/>
</dbReference>
<feature type="transmembrane region" description="Helical" evidence="1">
    <location>
        <begin position="16"/>
        <end position="34"/>
    </location>
</feature>
<dbReference type="GO" id="GO:0003677">
    <property type="term" value="F:DNA binding"/>
    <property type="evidence" value="ECO:0007669"/>
    <property type="project" value="InterPro"/>
</dbReference>
<comment type="caution">
    <text evidence="3">The sequence shown here is derived from an EMBL/GenBank/DDBJ whole genome shotgun (WGS) entry which is preliminary data.</text>
</comment>
<name>A0A0F5FHE3_9HYPH</name>
<keyword evidence="1" id="KW-0812">Transmembrane</keyword>
<evidence type="ECO:0000259" key="2">
    <source>
        <dbReference type="PROSITE" id="PS50930"/>
    </source>
</evidence>
<dbReference type="STRING" id="429727.VE26_15570"/>
<evidence type="ECO:0000313" key="4">
    <source>
        <dbReference type="Proteomes" id="UP000033649"/>
    </source>
</evidence>
<dbReference type="PATRIC" id="fig|429727.3.peg.3189"/>
<dbReference type="PROSITE" id="PS50930">
    <property type="entry name" value="HTH_LYTTR"/>
    <property type="match status" value="1"/>
</dbReference>
<keyword evidence="4" id="KW-1185">Reference proteome</keyword>
<dbReference type="SMART" id="SM00850">
    <property type="entry name" value="LytTR"/>
    <property type="match status" value="1"/>
</dbReference>
<accession>A0A0F5FHE3</accession>
<keyword evidence="1" id="KW-1133">Transmembrane helix</keyword>
<dbReference type="OrthoDB" id="7028951at2"/>